<keyword evidence="1" id="KW-0812">Transmembrane</keyword>
<proteinExistence type="predicted"/>
<evidence type="ECO:0000313" key="2">
    <source>
        <dbReference type="EMBL" id="SET78147.1"/>
    </source>
</evidence>
<keyword evidence="1" id="KW-0472">Membrane</keyword>
<feature type="transmembrane region" description="Helical" evidence="1">
    <location>
        <begin position="333"/>
        <end position="352"/>
    </location>
</feature>
<evidence type="ECO:0000256" key="1">
    <source>
        <dbReference type="SAM" id="Phobius"/>
    </source>
</evidence>
<reference evidence="3" key="1">
    <citation type="submission" date="2016-10" db="EMBL/GenBank/DDBJ databases">
        <authorList>
            <person name="Varghese N."/>
            <person name="Submissions S."/>
        </authorList>
    </citation>
    <scope>NUCLEOTIDE SEQUENCE [LARGE SCALE GENOMIC DNA]</scope>
    <source>
        <strain evidence="3">DSM 1551</strain>
    </source>
</reference>
<dbReference type="EMBL" id="FOIN01000041">
    <property type="protein sequence ID" value="SET78147.1"/>
    <property type="molecule type" value="Genomic_DNA"/>
</dbReference>
<dbReference type="Proteomes" id="UP000198558">
    <property type="component" value="Unassembled WGS sequence"/>
</dbReference>
<gene>
    <name evidence="2" type="ORF">SAMN04489758_14126</name>
</gene>
<feature type="transmembrane region" description="Helical" evidence="1">
    <location>
        <begin position="188"/>
        <end position="207"/>
    </location>
</feature>
<dbReference type="GeneID" id="78289290"/>
<sequence length="677" mass="80532">MKQIFIVELNRILIKERILATLIIFILFGTVFQCVTMKVPNQQIYEQHEDYLDTYKFLEGPLTIEKDDFITKKDLEIKSNEINNQNAIKDYKEDKISLEKFKSTLKSKADIENQVELFNNVKKQYEYVKKIGNVEFIDVNGLTVLVNGQFDFVLYLFMIILVITIYLRDIESGMDVVISTTKNGNRNIWLVRFIIAVLLATLAFIGVETFRYIYILLIYGISNLSTNISTSSIIGNTKWNLSFLQLYIVVIVLKIIWIFLTTHFLVHLCRYIKNSLYNFVFNFILIILPYMIFSSRILSFNPLIGLNEPINYFKGTILSDNNVIFKAFNNKEYLYIICTFFLFVFINIFLETRRRKSNLKVNKILIICICFSIFISGCTHKELLKDVRYNSLPFSHFEKGDNYIFDIENEKFINTKNNEEFLIERDPFVNGTIVNGNYYKNSYYYLSLSNNSYEIRKLNLDTFESVELFKVNAVNIDNIFRDIMRYTTSLEDIKIEIPDSIFCDGNTILLFYKNKIEFIDLQTNKKQILIKNSIIPTVYSIQYDNIYYLDSYYQLHKYHISSKKDEILFDELVTSFCIDNGKVYYRELKSGYIYEYNKKNHKKIIDVNILYFYVNNEQCYYVEESSLLPYCYDIVNNNKVELVNYKVYSFIVEENNFYYSYYEEKDHSIRIDYKKTY</sequence>
<feature type="transmembrane region" description="Helical" evidence="1">
    <location>
        <begin position="364"/>
        <end position="384"/>
    </location>
</feature>
<organism evidence="2 3">
    <name type="scientific">Thomasclavelia cocleata</name>
    <dbReference type="NCBI Taxonomy" id="69824"/>
    <lineage>
        <taxon>Bacteria</taxon>
        <taxon>Bacillati</taxon>
        <taxon>Bacillota</taxon>
        <taxon>Erysipelotrichia</taxon>
        <taxon>Erysipelotrichales</taxon>
        <taxon>Coprobacillaceae</taxon>
        <taxon>Thomasclavelia</taxon>
    </lineage>
</organism>
<keyword evidence="3" id="KW-1185">Reference proteome</keyword>
<dbReference type="SUPFAM" id="SSF63825">
    <property type="entry name" value="YWTD domain"/>
    <property type="match status" value="1"/>
</dbReference>
<feature type="transmembrane region" description="Helical" evidence="1">
    <location>
        <begin position="246"/>
        <end position="269"/>
    </location>
</feature>
<accession>A0A1I0H5X7</accession>
<name>A0A1I0H5X7_9FIRM</name>
<feature type="transmembrane region" description="Helical" evidence="1">
    <location>
        <begin position="152"/>
        <end position="168"/>
    </location>
</feature>
<keyword evidence="1" id="KW-1133">Transmembrane helix</keyword>
<dbReference type="OrthoDB" id="1874702at2"/>
<dbReference type="AlphaFoldDB" id="A0A1I0H5X7"/>
<evidence type="ECO:0000313" key="3">
    <source>
        <dbReference type="Proteomes" id="UP000198558"/>
    </source>
</evidence>
<feature type="transmembrane region" description="Helical" evidence="1">
    <location>
        <begin position="276"/>
        <end position="293"/>
    </location>
</feature>
<dbReference type="RefSeq" id="WP_092356103.1">
    <property type="nucleotide sequence ID" value="NZ_FOIN01000041.1"/>
</dbReference>
<feature type="transmembrane region" description="Helical" evidence="1">
    <location>
        <begin position="18"/>
        <end position="35"/>
    </location>
</feature>
<protein>
    <submittedName>
        <fullName evidence="2">ABC-2 family transporter protein</fullName>
    </submittedName>
</protein>